<evidence type="ECO:0000313" key="2">
    <source>
        <dbReference type="Proteomes" id="UP000243887"/>
    </source>
</evidence>
<evidence type="ECO:0008006" key="3">
    <source>
        <dbReference type="Google" id="ProtNLM"/>
    </source>
</evidence>
<dbReference type="STRING" id="1150112.SAMN04487893_106113"/>
<sequence length="332" mass="37336">MLYIGLSSLSAFSQVGGDHSYQFLNLSSSPVQASLGGKNITIRDNNVNHSFVNPAVINSEMNNQLALNFSKYFGAITYGSAGYVKSFDNKKNVFFGVNYVNYGDIEGYDEFGNETGTFSGNEVALNIGYSYNVSQTNWYFGANTKFIGSYLESYSSIGVALDLGVLNVNEENNLTFAFTIRNLGAQISTYNDVREKLPLDIMIAVSKKLDNVPIRWHIGLDNLQKWDLSFSNPNRSETDLEGVVTEEDVTFFNNAIRHLIFGIELFPDRNFNIRLGYNFRKGEELRITDQRHFSGITAGFGFKVNRMRFEYSYSRQTIAANTSLFGLIIDLK</sequence>
<dbReference type="NCBIfam" id="NF033711">
    <property type="entry name" value="T9SS_PorQ"/>
    <property type="match status" value="1"/>
</dbReference>
<proteinExistence type="predicted"/>
<protein>
    <recommendedName>
        <fullName evidence="3">Penicillin-binding protein</fullName>
    </recommendedName>
</protein>
<dbReference type="NCBIfam" id="NF033709">
    <property type="entry name" value="PorV_fam"/>
    <property type="match status" value="1"/>
</dbReference>
<evidence type="ECO:0000313" key="1">
    <source>
        <dbReference type="EMBL" id="SFJ36996.1"/>
    </source>
</evidence>
<organism evidence="1 2">
    <name type="scientific">Myroides guanonis</name>
    <dbReference type="NCBI Taxonomy" id="1150112"/>
    <lineage>
        <taxon>Bacteria</taxon>
        <taxon>Pseudomonadati</taxon>
        <taxon>Bacteroidota</taxon>
        <taxon>Flavobacteriia</taxon>
        <taxon>Flavobacteriales</taxon>
        <taxon>Flavobacteriaceae</taxon>
        <taxon>Myroides</taxon>
    </lineage>
</organism>
<dbReference type="EMBL" id="FORU01000006">
    <property type="protein sequence ID" value="SFJ36996.1"/>
    <property type="molecule type" value="Genomic_DNA"/>
</dbReference>
<name>A0A1I3QV60_9FLAO</name>
<gene>
    <name evidence="1" type="ORF">SAMN04487893_106113</name>
</gene>
<dbReference type="AlphaFoldDB" id="A0A1I3QV60"/>
<dbReference type="Proteomes" id="UP000243887">
    <property type="component" value="Unassembled WGS sequence"/>
</dbReference>
<accession>A0A1I3QV60</accession>
<keyword evidence="2" id="KW-1185">Reference proteome</keyword>
<reference evidence="2" key="1">
    <citation type="submission" date="2016-10" db="EMBL/GenBank/DDBJ databases">
        <authorList>
            <person name="Varghese N."/>
            <person name="Submissions S."/>
        </authorList>
    </citation>
    <scope>NUCLEOTIDE SEQUENCE [LARGE SCALE GENOMIC DNA]</scope>
    <source>
        <strain evidence="2">DSM 26542</strain>
    </source>
</reference>